<proteinExistence type="inferred from homology"/>
<evidence type="ECO:0000256" key="1">
    <source>
        <dbReference type="ARBA" id="ARBA00009342"/>
    </source>
</evidence>
<dbReference type="GO" id="GO:0016746">
    <property type="term" value="F:acyltransferase activity"/>
    <property type="evidence" value="ECO:0007669"/>
    <property type="project" value="UniProtKB-KW"/>
</dbReference>
<dbReference type="Gene3D" id="3.40.630.30">
    <property type="match status" value="1"/>
</dbReference>
<evidence type="ECO:0000313" key="6">
    <source>
        <dbReference type="Proteomes" id="UP001566132"/>
    </source>
</evidence>
<sequence>MLINKFTTIKGQRVILVPYRKEHVPKYHNWMQSKELQLLTASEPLTLDQEYEMQVSWQQDCDKCTFIILHRETYESTGNEIDSMIGDTNLFFPNSEDRSCAEAEIMIAERWARRKKCGWDATLLMLLYGVLYLDVKEYQVKIAFGNIPSINMFQNIGFSELSRSEVFKEVTFSKMIDDDWIKWLSDNVGNFEIQNKEFET</sequence>
<protein>
    <recommendedName>
        <fullName evidence="4">N-acetyltransferase domain-containing protein</fullName>
    </recommendedName>
</protein>
<keyword evidence="6" id="KW-1185">Reference proteome</keyword>
<evidence type="ECO:0000256" key="2">
    <source>
        <dbReference type="ARBA" id="ARBA00022679"/>
    </source>
</evidence>
<feature type="domain" description="N-acetyltransferase" evidence="4">
    <location>
        <begin position="13"/>
        <end position="158"/>
    </location>
</feature>
<keyword evidence="3" id="KW-0012">Acyltransferase</keyword>
<reference evidence="5 6" key="1">
    <citation type="submission" date="2024-05" db="EMBL/GenBank/DDBJ databases">
        <title>Genetic variation in Jamaican populations of the coffee berry borer (Hypothenemus hampei).</title>
        <authorList>
            <person name="Errbii M."/>
            <person name="Myrie A."/>
        </authorList>
    </citation>
    <scope>NUCLEOTIDE SEQUENCE [LARGE SCALE GENOMIC DNA]</scope>
    <source>
        <strain evidence="5">JA-Hopewell-2020-01-JO</strain>
        <tissue evidence="5">Whole body</tissue>
    </source>
</reference>
<dbReference type="InterPro" id="IPR000182">
    <property type="entry name" value="GNAT_dom"/>
</dbReference>
<dbReference type="AlphaFoldDB" id="A0ABD1FGW6"/>
<comment type="similarity">
    <text evidence="1">Belongs to the acetyltransferase family. GNAT subfamily.</text>
</comment>
<dbReference type="EMBL" id="JBDJPC010000001">
    <property type="protein sequence ID" value="KAL1517883.1"/>
    <property type="molecule type" value="Genomic_DNA"/>
</dbReference>
<dbReference type="InterPro" id="IPR039135">
    <property type="entry name" value="NAT9-like"/>
</dbReference>
<evidence type="ECO:0000313" key="5">
    <source>
        <dbReference type="EMBL" id="KAL1517883.1"/>
    </source>
</evidence>
<keyword evidence="2" id="KW-0808">Transferase</keyword>
<dbReference type="PANTHER" id="PTHR13256">
    <property type="entry name" value="N-ACETYLTRANSFERASE 9"/>
    <property type="match status" value="1"/>
</dbReference>
<dbReference type="Pfam" id="PF13302">
    <property type="entry name" value="Acetyltransf_3"/>
    <property type="match status" value="1"/>
</dbReference>
<dbReference type="SUPFAM" id="SSF55729">
    <property type="entry name" value="Acyl-CoA N-acyltransferases (Nat)"/>
    <property type="match status" value="1"/>
</dbReference>
<evidence type="ECO:0000256" key="3">
    <source>
        <dbReference type="ARBA" id="ARBA00023315"/>
    </source>
</evidence>
<dbReference type="Proteomes" id="UP001566132">
    <property type="component" value="Unassembled WGS sequence"/>
</dbReference>
<comment type="caution">
    <text evidence="5">The sequence shown here is derived from an EMBL/GenBank/DDBJ whole genome shotgun (WGS) entry which is preliminary data.</text>
</comment>
<dbReference type="InterPro" id="IPR016181">
    <property type="entry name" value="Acyl_CoA_acyltransferase"/>
</dbReference>
<organism evidence="5 6">
    <name type="scientific">Hypothenemus hampei</name>
    <name type="common">Coffee berry borer</name>
    <dbReference type="NCBI Taxonomy" id="57062"/>
    <lineage>
        <taxon>Eukaryota</taxon>
        <taxon>Metazoa</taxon>
        <taxon>Ecdysozoa</taxon>
        <taxon>Arthropoda</taxon>
        <taxon>Hexapoda</taxon>
        <taxon>Insecta</taxon>
        <taxon>Pterygota</taxon>
        <taxon>Neoptera</taxon>
        <taxon>Endopterygota</taxon>
        <taxon>Coleoptera</taxon>
        <taxon>Polyphaga</taxon>
        <taxon>Cucujiformia</taxon>
        <taxon>Curculionidae</taxon>
        <taxon>Scolytinae</taxon>
        <taxon>Hypothenemus</taxon>
    </lineage>
</organism>
<name>A0ABD1FGW6_HYPHA</name>
<dbReference type="PANTHER" id="PTHR13256:SF16">
    <property type="entry name" value="ALPHA_BETA-TUBULIN-N-ACETYLTRANSFERASE 9"/>
    <property type="match status" value="1"/>
</dbReference>
<accession>A0ABD1FGW6</accession>
<evidence type="ECO:0000259" key="4">
    <source>
        <dbReference type="Pfam" id="PF13302"/>
    </source>
</evidence>
<gene>
    <name evidence="5" type="ORF">ABEB36_001589</name>
</gene>